<dbReference type="PANTHER" id="PTHR45927:SF11">
    <property type="entry name" value="LYSM DOMAIN RECEPTOR-LIKE KINASE 4"/>
    <property type="match status" value="1"/>
</dbReference>
<evidence type="ECO:0000256" key="1">
    <source>
        <dbReference type="ARBA" id="ARBA00004162"/>
    </source>
</evidence>
<dbReference type="Gene3D" id="3.30.200.20">
    <property type="entry name" value="Phosphorylase Kinase, domain 1"/>
    <property type="match status" value="1"/>
</dbReference>
<dbReference type="GO" id="GO:0051707">
    <property type="term" value="P:response to other organism"/>
    <property type="evidence" value="ECO:0007669"/>
    <property type="project" value="UniProtKB-ARBA"/>
</dbReference>
<dbReference type="InterPro" id="IPR056561">
    <property type="entry name" value="NFP_LYK_LysM1"/>
</dbReference>
<dbReference type="Pfam" id="PF00069">
    <property type="entry name" value="Pkinase"/>
    <property type="match status" value="1"/>
</dbReference>
<evidence type="ECO:0000313" key="15">
    <source>
        <dbReference type="EMBL" id="RXI07270.1"/>
    </source>
</evidence>
<dbReference type="STRING" id="3750.A0A498KG05"/>
<evidence type="ECO:0000256" key="11">
    <source>
        <dbReference type="SAM" id="Phobius"/>
    </source>
</evidence>
<dbReference type="InterPro" id="IPR052611">
    <property type="entry name" value="Plant_RLK_LysM"/>
</dbReference>
<sequence>MNILPLVSAIILTIFCCSCLIFAQQPYESQAFSDCNNPETYSKSVLGYTCNGASKSCQTFLTFRSRAPYNAVSAISKLLASDPSQLAEVNSVSETATFETNKLVIVPINCSCSGEYYQLNTSHVVVNGDTFFIIANNTLQGLSTCQAMLNQNGNRTAEDLSIGDRLNVPLRCACPTKNQTDLGFKYLLTYLVAPDDYVSLISNRFGSFGSDTGRTLEANGLPEQDSTIYSFSTLLVPLKTPPNNSQTVEPPSSSPSPPATPPPPPPPPSNNSNKTWVYALVGVLGGGGLVLVIGVIIFCVFFRRSTKKGFDPVIASESFEALEKPQEKVEEEGSRDFLESLSGIAQSLKVYKFEELQRATDGFSTAYLIKGSIYRAKINEDLAAIKEMNGDVSKEINLLKKVSHSNIIRLSGVCFNDGHSYLIYEYAVNGPLSDWIYNSSNDGKFLNWTQRIQIMLDVASGLHYLHSFTTPPHVHKDVMSSNILLDSNFRAKIANFGLARSTEAPEGEFSLTNHIVGTIGYMAPEYLENGLISPKLDVYAFGVLMLEILTGKEVAMFYDLLSDVVNSVLNNKDGGQSLREFMDPSMQESYPPELAVFVIKLIDNCLNKNPAARPGMEEIVQLLSRTLSNSLSWELSSNISGYQTLVGVLDIVIAMYYKTSRLQAFPLPEVFTESRNLIMDCSMFMF</sequence>
<comment type="caution">
    <text evidence="15">The sequence shown here is derived from an EMBL/GenBank/DDBJ whole genome shotgun (WGS) entry which is preliminary data.</text>
</comment>
<dbReference type="PROSITE" id="PS50011">
    <property type="entry name" value="PROTEIN_KINASE_DOM"/>
    <property type="match status" value="1"/>
</dbReference>
<dbReference type="Pfam" id="PF23446">
    <property type="entry name" value="LysM1_NFP_LYK"/>
    <property type="match status" value="1"/>
</dbReference>
<keyword evidence="7 11" id="KW-1133">Transmembrane helix</keyword>
<keyword evidence="16" id="KW-1185">Reference proteome</keyword>
<dbReference type="PROSITE" id="PS51782">
    <property type="entry name" value="LYSM"/>
    <property type="match status" value="2"/>
</dbReference>
<proteinExistence type="predicted"/>
<evidence type="ECO:0000256" key="12">
    <source>
        <dbReference type="SAM" id="SignalP"/>
    </source>
</evidence>
<dbReference type="Proteomes" id="UP000290289">
    <property type="component" value="Chromosome 2"/>
</dbReference>
<feature type="chain" id="PRO_5019835193" description="Protein kinase domain-containing protein" evidence="12">
    <location>
        <begin position="24"/>
        <end position="686"/>
    </location>
</feature>
<feature type="domain" description="LysM" evidence="14">
    <location>
        <begin position="188"/>
        <end position="236"/>
    </location>
</feature>
<comment type="subcellular location">
    <subcellularLocation>
        <location evidence="1">Cell membrane</location>
        <topology evidence="1">Single-pass membrane protein</topology>
    </subcellularLocation>
</comment>
<keyword evidence="3 11" id="KW-0812">Transmembrane</keyword>
<name>A0A498KG05_MALDO</name>
<dbReference type="EMBL" id="RDQH01000328">
    <property type="protein sequence ID" value="RXI07270.1"/>
    <property type="molecule type" value="Genomic_DNA"/>
</dbReference>
<keyword evidence="8 11" id="KW-0472">Membrane</keyword>
<feature type="domain" description="LysM" evidence="14">
    <location>
        <begin position="121"/>
        <end position="168"/>
    </location>
</feature>
<feature type="signal peptide" evidence="12">
    <location>
        <begin position="1"/>
        <end position="23"/>
    </location>
</feature>
<dbReference type="Pfam" id="PF23473">
    <property type="entry name" value="LysM3_LYK4_5"/>
    <property type="match status" value="1"/>
</dbReference>
<feature type="transmembrane region" description="Helical" evidence="11">
    <location>
        <begin position="276"/>
        <end position="302"/>
    </location>
</feature>
<keyword evidence="6" id="KW-0067">ATP-binding</keyword>
<dbReference type="GO" id="GO:0005524">
    <property type="term" value="F:ATP binding"/>
    <property type="evidence" value="ECO:0007669"/>
    <property type="project" value="UniProtKB-KW"/>
</dbReference>
<evidence type="ECO:0000256" key="10">
    <source>
        <dbReference type="SAM" id="MobiDB-lite"/>
    </source>
</evidence>
<evidence type="ECO:0000259" key="14">
    <source>
        <dbReference type="PROSITE" id="PS51782"/>
    </source>
</evidence>
<evidence type="ECO:0000256" key="2">
    <source>
        <dbReference type="ARBA" id="ARBA00022475"/>
    </source>
</evidence>
<evidence type="ECO:0000256" key="6">
    <source>
        <dbReference type="ARBA" id="ARBA00022840"/>
    </source>
</evidence>
<dbReference type="SMART" id="SM00257">
    <property type="entry name" value="LysM"/>
    <property type="match status" value="1"/>
</dbReference>
<dbReference type="InterPro" id="IPR056563">
    <property type="entry name" value="LysM3_LYK4_5"/>
</dbReference>
<keyword evidence="2" id="KW-1003">Cell membrane</keyword>
<dbReference type="FunFam" id="1.10.510.10:FF:000468">
    <property type="entry name" value="PTI1-like tyrosine-protein kinase 3"/>
    <property type="match status" value="1"/>
</dbReference>
<evidence type="ECO:0000256" key="9">
    <source>
        <dbReference type="ARBA" id="ARBA00023157"/>
    </source>
</evidence>
<dbReference type="GO" id="GO:0005886">
    <property type="term" value="C:plasma membrane"/>
    <property type="evidence" value="ECO:0007669"/>
    <property type="project" value="UniProtKB-SubCell"/>
</dbReference>
<gene>
    <name evidence="15" type="ORF">DVH24_026406</name>
</gene>
<dbReference type="Pfam" id="PF23472">
    <property type="entry name" value="LysM2_CERK1_LYK3_4_5"/>
    <property type="match status" value="1"/>
</dbReference>
<dbReference type="InterPro" id="IPR018392">
    <property type="entry name" value="LysM"/>
</dbReference>
<keyword evidence="5" id="KW-0547">Nucleotide-binding</keyword>
<evidence type="ECO:0000256" key="7">
    <source>
        <dbReference type="ARBA" id="ARBA00022989"/>
    </source>
</evidence>
<dbReference type="InterPro" id="IPR000719">
    <property type="entry name" value="Prot_kinase_dom"/>
</dbReference>
<organism evidence="15 16">
    <name type="scientific">Malus domestica</name>
    <name type="common">Apple</name>
    <name type="synonym">Pyrus malus</name>
    <dbReference type="NCBI Taxonomy" id="3750"/>
    <lineage>
        <taxon>Eukaryota</taxon>
        <taxon>Viridiplantae</taxon>
        <taxon>Streptophyta</taxon>
        <taxon>Embryophyta</taxon>
        <taxon>Tracheophyta</taxon>
        <taxon>Spermatophyta</taxon>
        <taxon>Magnoliopsida</taxon>
        <taxon>eudicotyledons</taxon>
        <taxon>Gunneridae</taxon>
        <taxon>Pentapetalae</taxon>
        <taxon>rosids</taxon>
        <taxon>fabids</taxon>
        <taxon>Rosales</taxon>
        <taxon>Rosaceae</taxon>
        <taxon>Amygdaloideae</taxon>
        <taxon>Maleae</taxon>
        <taxon>Malus</taxon>
    </lineage>
</organism>
<feature type="region of interest" description="Disordered" evidence="10">
    <location>
        <begin position="240"/>
        <end position="270"/>
    </location>
</feature>
<dbReference type="InterPro" id="IPR056562">
    <property type="entry name" value="LysM2_CERK1_LYK3_4_5"/>
</dbReference>
<keyword evidence="4 12" id="KW-0732">Signal</keyword>
<dbReference type="SUPFAM" id="SSF56112">
    <property type="entry name" value="Protein kinase-like (PK-like)"/>
    <property type="match status" value="1"/>
</dbReference>
<feature type="compositionally biased region" description="Pro residues" evidence="10">
    <location>
        <begin position="252"/>
        <end position="269"/>
    </location>
</feature>
<keyword evidence="9" id="KW-1015">Disulfide bond</keyword>
<accession>A0A498KG05</accession>
<evidence type="ECO:0000256" key="4">
    <source>
        <dbReference type="ARBA" id="ARBA00022729"/>
    </source>
</evidence>
<dbReference type="GO" id="GO:0004672">
    <property type="term" value="F:protein kinase activity"/>
    <property type="evidence" value="ECO:0007669"/>
    <property type="project" value="InterPro"/>
</dbReference>
<evidence type="ECO:0000256" key="5">
    <source>
        <dbReference type="ARBA" id="ARBA00022741"/>
    </source>
</evidence>
<evidence type="ECO:0000256" key="3">
    <source>
        <dbReference type="ARBA" id="ARBA00022692"/>
    </source>
</evidence>
<evidence type="ECO:0000313" key="16">
    <source>
        <dbReference type="Proteomes" id="UP000290289"/>
    </source>
</evidence>
<dbReference type="AlphaFoldDB" id="A0A498KG05"/>
<feature type="domain" description="Protein kinase" evidence="13">
    <location>
        <begin position="278"/>
        <end position="627"/>
    </location>
</feature>
<protein>
    <recommendedName>
        <fullName evidence="17">Protein kinase domain-containing protein</fullName>
    </recommendedName>
</protein>
<reference evidence="15 16" key="1">
    <citation type="submission" date="2018-10" db="EMBL/GenBank/DDBJ databases">
        <title>A high-quality apple genome assembly.</title>
        <authorList>
            <person name="Hu J."/>
        </authorList>
    </citation>
    <scope>NUCLEOTIDE SEQUENCE [LARGE SCALE GENOMIC DNA]</scope>
    <source>
        <strain evidence="16">cv. HFTH1</strain>
        <tissue evidence="15">Young leaf</tissue>
    </source>
</reference>
<evidence type="ECO:0008006" key="17">
    <source>
        <dbReference type="Google" id="ProtNLM"/>
    </source>
</evidence>
<evidence type="ECO:0000256" key="8">
    <source>
        <dbReference type="ARBA" id="ARBA00023136"/>
    </source>
</evidence>
<dbReference type="InterPro" id="IPR011009">
    <property type="entry name" value="Kinase-like_dom_sf"/>
</dbReference>
<dbReference type="PANTHER" id="PTHR45927">
    <property type="entry name" value="LYSM-DOMAIN RECEPTOR-LIKE KINASE-RELATED"/>
    <property type="match status" value="1"/>
</dbReference>
<evidence type="ECO:0000259" key="13">
    <source>
        <dbReference type="PROSITE" id="PS50011"/>
    </source>
</evidence>
<dbReference type="Gene3D" id="1.10.510.10">
    <property type="entry name" value="Transferase(Phosphotransferase) domain 1"/>
    <property type="match status" value="1"/>
</dbReference>